<dbReference type="InterPro" id="IPR013525">
    <property type="entry name" value="ABC2_TM"/>
</dbReference>
<comment type="subcellular location">
    <subcellularLocation>
        <location evidence="1">Membrane</location>
        <topology evidence="1">Multi-pass membrane protein</topology>
    </subcellularLocation>
</comment>
<organism evidence="8 9">
    <name type="scientific">Trifolium medium</name>
    <dbReference type="NCBI Taxonomy" id="97028"/>
    <lineage>
        <taxon>Eukaryota</taxon>
        <taxon>Viridiplantae</taxon>
        <taxon>Streptophyta</taxon>
        <taxon>Embryophyta</taxon>
        <taxon>Tracheophyta</taxon>
        <taxon>Spermatophyta</taxon>
        <taxon>Magnoliopsida</taxon>
        <taxon>eudicotyledons</taxon>
        <taxon>Gunneridae</taxon>
        <taxon>Pentapetalae</taxon>
        <taxon>rosids</taxon>
        <taxon>fabids</taxon>
        <taxon>Fabales</taxon>
        <taxon>Fabaceae</taxon>
        <taxon>Papilionoideae</taxon>
        <taxon>50 kb inversion clade</taxon>
        <taxon>NPAAA clade</taxon>
        <taxon>Hologalegina</taxon>
        <taxon>IRL clade</taxon>
        <taxon>Trifolieae</taxon>
        <taxon>Trifolium</taxon>
    </lineage>
</organism>
<feature type="non-terminal residue" evidence="8">
    <location>
        <position position="1"/>
    </location>
</feature>
<dbReference type="Proteomes" id="UP000265520">
    <property type="component" value="Unassembled WGS sequence"/>
</dbReference>
<dbReference type="AlphaFoldDB" id="A0A392PTR0"/>
<keyword evidence="2" id="KW-0813">Transport</keyword>
<dbReference type="GO" id="GO:0140359">
    <property type="term" value="F:ABC-type transporter activity"/>
    <property type="evidence" value="ECO:0007669"/>
    <property type="project" value="InterPro"/>
</dbReference>
<evidence type="ECO:0000256" key="1">
    <source>
        <dbReference type="ARBA" id="ARBA00004141"/>
    </source>
</evidence>
<evidence type="ECO:0000259" key="7">
    <source>
        <dbReference type="Pfam" id="PF01061"/>
    </source>
</evidence>
<evidence type="ECO:0000256" key="5">
    <source>
        <dbReference type="ARBA" id="ARBA00023136"/>
    </source>
</evidence>
<evidence type="ECO:0000256" key="2">
    <source>
        <dbReference type="ARBA" id="ARBA00022448"/>
    </source>
</evidence>
<keyword evidence="5 6" id="KW-0472">Membrane</keyword>
<keyword evidence="3 6" id="KW-0812">Transmembrane</keyword>
<feature type="domain" description="ABC-2 type transporter transmembrane" evidence="7">
    <location>
        <begin position="1"/>
        <end position="85"/>
    </location>
</feature>
<dbReference type="PANTHER" id="PTHR19241">
    <property type="entry name" value="ATP-BINDING CASSETTE TRANSPORTER"/>
    <property type="match status" value="1"/>
</dbReference>
<feature type="transmembrane region" description="Helical" evidence="6">
    <location>
        <begin position="62"/>
        <end position="82"/>
    </location>
</feature>
<name>A0A392PTR0_9FABA</name>
<protein>
    <submittedName>
        <fullName evidence="8">Pleiotropic drug resistance protein</fullName>
    </submittedName>
</protein>
<keyword evidence="4 6" id="KW-1133">Transmembrane helix</keyword>
<keyword evidence="9" id="KW-1185">Reference proteome</keyword>
<reference evidence="8 9" key="1">
    <citation type="journal article" date="2018" name="Front. Plant Sci.">
        <title>Red Clover (Trifolium pratense) and Zigzag Clover (T. medium) - A Picture of Genomic Similarities and Differences.</title>
        <authorList>
            <person name="Dluhosova J."/>
            <person name="Istvanek J."/>
            <person name="Nedelnik J."/>
            <person name="Repkova J."/>
        </authorList>
    </citation>
    <scope>NUCLEOTIDE SEQUENCE [LARGE SCALE GENOMIC DNA]</scope>
    <source>
        <strain evidence="9">cv. 10/8</strain>
        <tissue evidence="8">Leaf</tissue>
    </source>
</reference>
<evidence type="ECO:0000313" key="8">
    <source>
        <dbReference type="EMBL" id="MCI15047.1"/>
    </source>
</evidence>
<dbReference type="EMBL" id="LXQA010094787">
    <property type="protein sequence ID" value="MCI15047.1"/>
    <property type="molecule type" value="Genomic_DNA"/>
</dbReference>
<dbReference type="GO" id="GO:0005886">
    <property type="term" value="C:plasma membrane"/>
    <property type="evidence" value="ECO:0007669"/>
    <property type="project" value="UniProtKB-ARBA"/>
</dbReference>
<sequence length="89" mass="10446">VVIELPYVFVQSVVYGFIVYAMIGFEWNVAKVLWFLFFMYFTFLYFTYYGMMAVSVTPNNHISTIVSSAFYSVWNLFSGFVIPRPVSFK</sequence>
<evidence type="ECO:0000256" key="4">
    <source>
        <dbReference type="ARBA" id="ARBA00022989"/>
    </source>
</evidence>
<feature type="transmembrane region" description="Helical" evidence="6">
    <location>
        <begin position="6"/>
        <end position="25"/>
    </location>
</feature>
<proteinExistence type="predicted"/>
<evidence type="ECO:0000256" key="6">
    <source>
        <dbReference type="SAM" id="Phobius"/>
    </source>
</evidence>
<evidence type="ECO:0000313" key="9">
    <source>
        <dbReference type="Proteomes" id="UP000265520"/>
    </source>
</evidence>
<gene>
    <name evidence="8" type="ORF">A2U01_0036182</name>
</gene>
<accession>A0A392PTR0</accession>
<comment type="caution">
    <text evidence="8">The sequence shown here is derived from an EMBL/GenBank/DDBJ whole genome shotgun (WGS) entry which is preliminary data.</text>
</comment>
<feature type="transmembrane region" description="Helical" evidence="6">
    <location>
        <begin position="32"/>
        <end position="50"/>
    </location>
</feature>
<dbReference type="Pfam" id="PF01061">
    <property type="entry name" value="ABC2_membrane"/>
    <property type="match status" value="1"/>
</dbReference>
<evidence type="ECO:0000256" key="3">
    <source>
        <dbReference type="ARBA" id="ARBA00022692"/>
    </source>
</evidence>